<name>A0AAE4RW94_9BACT</name>
<evidence type="ECO:0000313" key="3">
    <source>
        <dbReference type="EMBL" id="MDU0259079.1"/>
    </source>
</evidence>
<keyword evidence="1" id="KW-0175">Coiled coil</keyword>
<proteinExistence type="predicted"/>
<accession>A0AAE4RW94</accession>
<gene>
    <name evidence="3" type="ORF">RVH17_02960</name>
</gene>
<dbReference type="RefSeq" id="WP_237958848.1">
    <property type="nucleotide sequence ID" value="NZ_JAKNDZ010000006.1"/>
</dbReference>
<dbReference type="AlphaFoldDB" id="A0AAE4RW94"/>
<dbReference type="Proteomes" id="UP001181347">
    <property type="component" value="Unassembled WGS sequence"/>
</dbReference>
<evidence type="ECO:0000313" key="4">
    <source>
        <dbReference type="Proteomes" id="UP001181347"/>
    </source>
</evidence>
<dbReference type="Gene3D" id="3.40.50.300">
    <property type="entry name" value="P-loop containing nucleotide triphosphate hydrolases"/>
    <property type="match status" value="2"/>
</dbReference>
<dbReference type="EMBL" id="JAWDES010000004">
    <property type="protein sequence ID" value="MDU0259079.1"/>
    <property type="molecule type" value="Genomic_DNA"/>
</dbReference>
<evidence type="ECO:0000259" key="2">
    <source>
        <dbReference type="Pfam" id="PF13166"/>
    </source>
</evidence>
<reference evidence="3" key="1">
    <citation type="submission" date="2023-10" db="EMBL/GenBank/DDBJ databases">
        <title>Genome Sequence of the Bacteria from From Gut Wall in Crohn's Disease.</title>
        <authorList>
            <person name="Rodriguez-Palacios A."/>
        </authorList>
    </citation>
    <scope>NUCLEOTIDE SEQUENCE</scope>
    <source>
        <strain evidence="3">CavFT-hAR58</strain>
    </source>
</reference>
<feature type="coiled-coil region" evidence="1">
    <location>
        <begin position="460"/>
        <end position="487"/>
    </location>
</feature>
<evidence type="ECO:0000256" key="1">
    <source>
        <dbReference type="SAM" id="Coils"/>
    </source>
</evidence>
<dbReference type="PANTHER" id="PTHR32182:SF0">
    <property type="entry name" value="DNA REPLICATION AND REPAIR PROTEIN RECF"/>
    <property type="match status" value="1"/>
</dbReference>
<dbReference type="InterPro" id="IPR027417">
    <property type="entry name" value="P-loop_NTPase"/>
</dbReference>
<sequence>MDLQQNILNWLKSLKGWQTELAYRLLAKSNLEDADIDDIISMLKNGGSFEDKAFPNLGMSFVRQPVTLLSIDSIENIEQLSPRNPLKFAERGITVVYGNNGTGKSGYARILKKLCGKPHGRDLIGNIYNPNDRPGKCCLSFKNEEQIEQIEWTMNGSAIDSLRVVDIFDTDTGWSYLKDANTVSYIPPIIAFFTSFSKNHDLIKARLTTEKETLNPKLPAPPLELSNTTFIKRTYQAINLDITKFTWTDDNENELLSLEQKLKEVDFQKAAQEKRVQKRKIDLLIKDINDAAQKVTQRSKDEIESLAQDVAVKEQAVLDAGKALKDISQLDGIGTESWKRLWQAAKEYALCEAYKNDNKLHQHERCVLCNQLLDREAKERLQCFDSFITNELAKEAAATKQRYEERINALPTFLSQETIDDKCIASGLDRDWGNQIFHIWSQICNNGVAIRDRKPIADIAIEVNTALSALREKSRRYEEEATKYEADAKLFDRNTTTNQLLELKAQKWATEQLESIKAEKARQGLLAEYERWISQTNTRGITIKATEVGDAVISQGFVDRFNAELQKLGANNICVEFIKQTYKGTTRHALKIANATHDNPVDILSEGEARIVALAAFLADVTGCDSNNPFIFDDPISSLDQTYEEKTVKRLVELSENRQVIVFTHRLSLLGQLIELTDGKITTECIRKEHWGTGEIGETPLFAKRPDKALKNIAQEKLTKVQKIYEQQGQGEYYPYGKMICSDLRILIERIVEIHLLADIVQRYRLAVNTKGKVEKLAKINSEDCAIINRFMTKYSYYEHSQPLEAPIEIPTPCDIKKDIDELLSWLDEFSKRE</sequence>
<dbReference type="PANTHER" id="PTHR32182">
    <property type="entry name" value="DNA REPLICATION AND REPAIR PROTEIN RECF"/>
    <property type="match status" value="1"/>
</dbReference>
<dbReference type="InterPro" id="IPR026866">
    <property type="entry name" value="CR006_AAA"/>
</dbReference>
<comment type="caution">
    <text evidence="3">The sequence shown here is derived from an EMBL/GenBank/DDBJ whole genome shotgun (WGS) entry which is preliminary data.</text>
</comment>
<protein>
    <submittedName>
        <fullName evidence="3">AAA family ATPase</fullName>
    </submittedName>
</protein>
<dbReference type="SUPFAM" id="SSF52540">
    <property type="entry name" value="P-loop containing nucleoside triphosphate hydrolases"/>
    <property type="match status" value="1"/>
</dbReference>
<dbReference type="GO" id="GO:0006302">
    <property type="term" value="P:double-strand break repair"/>
    <property type="evidence" value="ECO:0007669"/>
    <property type="project" value="TreeGrafter"/>
</dbReference>
<feature type="domain" description="Protein CR006 P-loop" evidence="2">
    <location>
        <begin position="93"/>
        <end position="679"/>
    </location>
</feature>
<organism evidence="3 4">
    <name type="scientific">Alistipes finegoldii</name>
    <dbReference type="NCBI Taxonomy" id="214856"/>
    <lineage>
        <taxon>Bacteria</taxon>
        <taxon>Pseudomonadati</taxon>
        <taxon>Bacteroidota</taxon>
        <taxon>Bacteroidia</taxon>
        <taxon>Bacteroidales</taxon>
        <taxon>Rikenellaceae</taxon>
        <taxon>Alistipes</taxon>
    </lineage>
</organism>
<dbReference type="Pfam" id="PF13166">
    <property type="entry name" value="AAA_13"/>
    <property type="match status" value="1"/>
</dbReference>
<dbReference type="GO" id="GO:0000731">
    <property type="term" value="P:DNA synthesis involved in DNA repair"/>
    <property type="evidence" value="ECO:0007669"/>
    <property type="project" value="TreeGrafter"/>
</dbReference>